<dbReference type="FunFam" id="2.130.10.10:FF:001956">
    <property type="entry name" value="WD-40 repeat protein family"/>
    <property type="match status" value="1"/>
</dbReference>
<gene>
    <name evidence="4" type="ORF">QR46_1815</name>
</gene>
<name>A0A132NVU3_GIAIN</name>
<reference evidence="4 5" key="1">
    <citation type="journal article" date="2015" name="Mol. Biochem. Parasitol.">
        <title>Identification of polymorphic genes for use in assemblage B genotyping assays through comparative genomics of multiple assemblage B Giardia duodenalis isolates.</title>
        <authorList>
            <person name="Wielinga C."/>
            <person name="Thompson R.C."/>
            <person name="Monis P."/>
            <person name="Ryan U."/>
        </authorList>
    </citation>
    <scope>NUCLEOTIDE SEQUENCE [LARGE SCALE GENOMIC DNA]</scope>
    <source>
        <strain evidence="4 5">BAH15c1</strain>
    </source>
</reference>
<dbReference type="PANTHER" id="PTHR11227">
    <property type="entry name" value="WD-REPEAT PROTEIN INTERACTING WITH PHOSPHOINOSIDES WIPI -RELATED"/>
    <property type="match status" value="1"/>
</dbReference>
<dbReference type="VEuPathDB" id="GiardiaDB:QR46_1815"/>
<dbReference type="InterPro" id="IPR015943">
    <property type="entry name" value="WD40/YVTN_repeat-like_dom_sf"/>
</dbReference>
<dbReference type="AlphaFoldDB" id="A0A132NVU3"/>
<dbReference type="EMBL" id="JXTI01000041">
    <property type="protein sequence ID" value="KWX14189.1"/>
    <property type="molecule type" value="Genomic_DNA"/>
</dbReference>
<evidence type="ECO:0000313" key="5">
    <source>
        <dbReference type="Proteomes" id="UP000070089"/>
    </source>
</evidence>
<evidence type="ECO:0000256" key="2">
    <source>
        <dbReference type="ARBA" id="ARBA00022737"/>
    </source>
</evidence>
<proteinExistence type="inferred from homology"/>
<evidence type="ECO:0000256" key="3">
    <source>
        <dbReference type="ARBA" id="ARBA00025740"/>
    </source>
</evidence>
<organism evidence="4 5">
    <name type="scientific">Giardia duodenalis assemblage B</name>
    <dbReference type="NCBI Taxonomy" id="1394984"/>
    <lineage>
        <taxon>Eukaryota</taxon>
        <taxon>Metamonada</taxon>
        <taxon>Diplomonadida</taxon>
        <taxon>Hexamitidae</taxon>
        <taxon>Giardiinae</taxon>
        <taxon>Giardia</taxon>
    </lineage>
</organism>
<evidence type="ECO:0000256" key="1">
    <source>
        <dbReference type="ARBA" id="ARBA00022574"/>
    </source>
</evidence>
<sequence>MNNKRLISFIIKISVKECVKKGLMQVTSGKNSALYLSFNQDGSCITVGTNRGFRVFNTVPFRPLYGRDFPDGCSVVAMLFRSSILAIVGTGVNSRYPKDAVTVYDDQSGRTIGEVHFRTPVLNAHMTREKIFIVFENKVFVYNLSDMRLLDSFDTYPNPHGIFSVVGDTDVMIATLGLRMGEVLIKRYSANMSATYLVNICHENDIRCLNFSLDGRFIATASSKGTLVRVWTTDSFQKIKEVRRGSEKADIQSISFSPDSSIIAVTSSRKTLHTFYVMQPAQMAYGMQPQAADNKKHKMQFMSTINKYFDSEWSFAKIALDDPVSLCRFITNDCMIVVCGDGSYYKLRIANNAIEKENFLNMLTD</sequence>
<dbReference type="GO" id="GO:0005737">
    <property type="term" value="C:cytoplasm"/>
    <property type="evidence" value="ECO:0007669"/>
    <property type="project" value="UniProtKB-ARBA"/>
</dbReference>
<dbReference type="Pfam" id="PF21032">
    <property type="entry name" value="PROPPIN"/>
    <property type="match status" value="1"/>
</dbReference>
<dbReference type="SUPFAM" id="SSF50978">
    <property type="entry name" value="WD40 repeat-like"/>
    <property type="match status" value="1"/>
</dbReference>
<comment type="caution">
    <text evidence="4">The sequence shown here is derived from an EMBL/GenBank/DDBJ whole genome shotgun (WGS) entry which is preliminary data.</text>
</comment>
<evidence type="ECO:0000313" key="4">
    <source>
        <dbReference type="EMBL" id="KWX14189.1"/>
    </source>
</evidence>
<keyword evidence="1" id="KW-0853">WD repeat</keyword>
<dbReference type="Gene3D" id="2.130.10.10">
    <property type="entry name" value="YVTN repeat-like/Quinoprotein amine dehydrogenase"/>
    <property type="match status" value="1"/>
</dbReference>
<protein>
    <submittedName>
        <fullName evidence="4">WD-40 repeat protein family</fullName>
    </submittedName>
</protein>
<keyword evidence="2" id="KW-0677">Repeat</keyword>
<dbReference type="InterPro" id="IPR048720">
    <property type="entry name" value="PROPPIN"/>
</dbReference>
<dbReference type="OrthoDB" id="1667587at2759"/>
<dbReference type="SMART" id="SM00320">
    <property type="entry name" value="WD40"/>
    <property type="match status" value="3"/>
</dbReference>
<dbReference type="InterPro" id="IPR036322">
    <property type="entry name" value="WD40_repeat_dom_sf"/>
</dbReference>
<dbReference type="Proteomes" id="UP000070089">
    <property type="component" value="Unassembled WGS sequence"/>
</dbReference>
<dbReference type="InterPro" id="IPR001680">
    <property type="entry name" value="WD40_rpt"/>
</dbReference>
<comment type="similarity">
    <text evidence="3">Belongs to the WD repeat PROPPIN family.</text>
</comment>
<accession>A0A132NVU3</accession>